<dbReference type="Gene3D" id="3.30.1540.10">
    <property type="entry name" value="formyl-coa transferase, domain 3"/>
    <property type="match status" value="1"/>
</dbReference>
<feature type="compositionally biased region" description="Basic and acidic residues" evidence="2">
    <location>
        <begin position="413"/>
        <end position="428"/>
    </location>
</feature>
<evidence type="ECO:0000313" key="3">
    <source>
        <dbReference type="EMBL" id="POG54288.1"/>
    </source>
</evidence>
<reference evidence="3" key="1">
    <citation type="submission" date="2017-08" db="EMBL/GenBank/DDBJ databases">
        <title>Haloferax marisrubri sp. nov., isolated from the Discovery deep brine-seawater interface in the Red Sea.</title>
        <authorList>
            <person name="Zhang G."/>
            <person name="Stingl U."/>
        </authorList>
    </citation>
    <scope>NUCLEOTIDE SEQUENCE [LARGE SCALE GENOMIC DNA]</scope>
    <source>
        <strain evidence="3">SB3</strain>
    </source>
</reference>
<organism evidence="3 4">
    <name type="scientific">Haloferax marisrubri</name>
    <dbReference type="NCBI Taxonomy" id="1544719"/>
    <lineage>
        <taxon>Archaea</taxon>
        <taxon>Methanobacteriati</taxon>
        <taxon>Methanobacteriota</taxon>
        <taxon>Stenosarchaea group</taxon>
        <taxon>Halobacteria</taxon>
        <taxon>Halobacteriales</taxon>
        <taxon>Haloferacaceae</taxon>
        <taxon>Haloferax</taxon>
    </lineage>
</organism>
<name>A0A2P4NMF3_9EURY</name>
<dbReference type="GO" id="GO:0008410">
    <property type="term" value="F:CoA-transferase activity"/>
    <property type="evidence" value="ECO:0007669"/>
    <property type="project" value="TreeGrafter"/>
</dbReference>
<dbReference type="InterPro" id="IPR050483">
    <property type="entry name" value="CoA-transferase_III_domain"/>
</dbReference>
<comment type="caution">
    <text evidence="3">The sequence shown here is derived from an EMBL/GenBank/DDBJ whole genome shotgun (WGS) entry which is preliminary data.</text>
</comment>
<dbReference type="InterPro" id="IPR003673">
    <property type="entry name" value="CoA-Trfase_fam_III"/>
</dbReference>
<sequence>MGNTVNQTKTEFERGVLTVTLIFYIFEHGNRNEMKSALEDVKIADFTQMMQGPWATQKLAEMGADVIKIERIGGEWERALEAGGELYEGTSPFFLAMNRNKRSITLDLKSEEGREVALDIIRESDVLVENFRPGVMEKFGLGYDDVCEANPEIIYVSGSGFGSSGPYVDRPGQDLLLQAMTGLANQTGRRDDPPTPAGSAVVDEHSSMLIAFSILVALYHKQRTGEGQRAEVNLMNSAIDFQCQEITAALSMDMEVDRSEAGISSPFNSGPYGIYETADGHVAIAMAPVDVLADTLGLEELQQYDGTEFEDRDEIKRVLEAYTRECETESLLTRLLDADVWASKVNDFHEMAEDPQVQHNDMVRTFEHPEVGEYTTTGIPVTLSETPGEITSQPPMPGEHTDEVLGELDYSDEQIRKLHENEVVSRTD</sequence>
<feature type="compositionally biased region" description="Polar residues" evidence="2">
    <location>
        <begin position="379"/>
        <end position="393"/>
    </location>
</feature>
<dbReference type="Pfam" id="PF02515">
    <property type="entry name" value="CoA_transf_3"/>
    <property type="match status" value="1"/>
</dbReference>
<keyword evidence="1 3" id="KW-0808">Transferase</keyword>
<protein>
    <submittedName>
        <fullName evidence="3">CoA transferase</fullName>
    </submittedName>
</protein>
<dbReference type="SUPFAM" id="SSF89796">
    <property type="entry name" value="CoA-transferase family III (CaiB/BaiF)"/>
    <property type="match status" value="1"/>
</dbReference>
<dbReference type="InterPro" id="IPR023606">
    <property type="entry name" value="CoA-Trfase_III_dom_1_sf"/>
</dbReference>
<dbReference type="InterPro" id="IPR044855">
    <property type="entry name" value="CoA-Trfase_III_dom3_sf"/>
</dbReference>
<dbReference type="Gene3D" id="3.40.50.10540">
    <property type="entry name" value="Crotonobetainyl-coa:carnitine coa-transferase, domain 1"/>
    <property type="match status" value="1"/>
</dbReference>
<dbReference type="PANTHER" id="PTHR48207:SF4">
    <property type="entry name" value="BLL6097 PROTEIN"/>
    <property type="match status" value="1"/>
</dbReference>
<dbReference type="PANTHER" id="PTHR48207">
    <property type="entry name" value="SUCCINATE--HYDROXYMETHYLGLUTARATE COA-TRANSFERASE"/>
    <property type="match status" value="1"/>
</dbReference>
<accession>A0A2P4NMF3</accession>
<evidence type="ECO:0000256" key="1">
    <source>
        <dbReference type="ARBA" id="ARBA00022679"/>
    </source>
</evidence>
<evidence type="ECO:0000256" key="2">
    <source>
        <dbReference type="SAM" id="MobiDB-lite"/>
    </source>
</evidence>
<gene>
    <name evidence="3" type="ORF">AUR65_016755</name>
</gene>
<proteinExistence type="predicted"/>
<dbReference type="AlphaFoldDB" id="A0A2P4NMF3"/>
<dbReference type="Proteomes" id="UP000053621">
    <property type="component" value="Unassembled WGS sequence"/>
</dbReference>
<evidence type="ECO:0000313" key="4">
    <source>
        <dbReference type="Proteomes" id="UP000053621"/>
    </source>
</evidence>
<feature type="region of interest" description="Disordered" evidence="2">
    <location>
        <begin position="379"/>
        <end position="428"/>
    </location>
</feature>
<dbReference type="EMBL" id="LOPW02000018">
    <property type="protein sequence ID" value="POG54288.1"/>
    <property type="molecule type" value="Genomic_DNA"/>
</dbReference>
<keyword evidence="4" id="KW-1185">Reference proteome</keyword>